<comment type="similarity">
    <text evidence="1">Belongs to the DNA polymerase type-Y family.</text>
</comment>
<sequence>MSNLIFHIDINSCYVACERILDPSLEGKPVVVLSNNDGCVIALSSEAKALGYRMGDPWFKVELRAAAQGVIARSSNYELYGDISNRVMKPSTVVRNATRNHSLTRQ</sequence>
<dbReference type="Pfam" id="PF00817">
    <property type="entry name" value="IMS"/>
    <property type="match status" value="1"/>
</dbReference>
<keyword evidence="6" id="KW-1185">Reference proteome</keyword>
<proteinExistence type="inferred from homology"/>
<evidence type="ECO:0000256" key="2">
    <source>
        <dbReference type="ARBA" id="ARBA00025589"/>
    </source>
</evidence>
<dbReference type="PROSITE" id="PS50173">
    <property type="entry name" value="UMUC"/>
    <property type="match status" value="1"/>
</dbReference>
<name>A0ABP9BT33_9MICC</name>
<dbReference type="EMBL" id="BAABKP010000004">
    <property type="protein sequence ID" value="GAA4798830.1"/>
    <property type="molecule type" value="Genomic_DNA"/>
</dbReference>
<reference evidence="6" key="2">
    <citation type="journal article" date="2019" name="Int. J. Syst. Evol. Microbiol.">
        <title>The Global Catalogue of Microorganisms (GCM) 10K type strain sequencing project: providing services to taxonomists for standard genome sequencing and annotation.</title>
        <authorList>
            <consortium name="The Broad Institute Genomics Platform"/>
            <consortium name="The Broad Institute Genome Sequencing Center for Infectious Disease"/>
            <person name="Wu L."/>
            <person name="Ma J."/>
        </authorList>
    </citation>
    <scope>NUCLEOTIDE SEQUENCE [LARGE SCALE GENOMIC DNA]</scope>
    <source>
        <strain evidence="6">JCM 18541</strain>
    </source>
</reference>
<dbReference type="InterPro" id="IPR043128">
    <property type="entry name" value="Rev_trsase/Diguanyl_cyclase"/>
</dbReference>
<evidence type="ECO:0000313" key="6">
    <source>
        <dbReference type="Proteomes" id="UP001500187"/>
    </source>
</evidence>
<dbReference type="InterPro" id="IPR043502">
    <property type="entry name" value="DNA/RNA_pol_sf"/>
</dbReference>
<dbReference type="EMBL" id="BAABKP010000004">
    <property type="protein sequence ID" value="GAA4798591.1"/>
    <property type="molecule type" value="Genomic_DNA"/>
</dbReference>
<comment type="caution">
    <text evidence="5">The sequence shown here is derived from an EMBL/GenBank/DDBJ whole genome shotgun (WGS) entry which is preliminary data.</text>
</comment>
<dbReference type="InterPro" id="IPR001126">
    <property type="entry name" value="UmuC"/>
</dbReference>
<dbReference type="Proteomes" id="UP001500187">
    <property type="component" value="Unassembled WGS sequence"/>
</dbReference>
<evidence type="ECO:0000313" key="5">
    <source>
        <dbReference type="EMBL" id="GAA4798830.1"/>
    </source>
</evidence>
<evidence type="ECO:0000313" key="4">
    <source>
        <dbReference type="EMBL" id="GAA4798591.1"/>
    </source>
</evidence>
<reference evidence="5" key="1">
    <citation type="journal article" date="2014" name="Int. J. Syst. Evol. Microbiol.">
        <title>Complete genome of a new Firmicutes species belonging to the dominant human colonic microbiota ('Ruminococcus bicirculans') reveals two chromosomes and a selective capacity to utilize plant glucans.</title>
        <authorList>
            <consortium name="NISC Comparative Sequencing Program"/>
            <person name="Wegmann U."/>
            <person name="Louis P."/>
            <person name="Goesmann A."/>
            <person name="Henrissat B."/>
            <person name="Duncan S.H."/>
            <person name="Flint H.J."/>
        </authorList>
    </citation>
    <scope>NUCLEOTIDE SEQUENCE</scope>
    <source>
        <strain evidence="5">JCM 18541</strain>
    </source>
</reference>
<evidence type="ECO:0000256" key="1">
    <source>
        <dbReference type="ARBA" id="ARBA00010945"/>
    </source>
</evidence>
<evidence type="ECO:0000259" key="3">
    <source>
        <dbReference type="PROSITE" id="PS50173"/>
    </source>
</evidence>
<reference evidence="5" key="3">
    <citation type="submission" date="2023-12" db="EMBL/GenBank/DDBJ databases">
        <authorList>
            <person name="Sun Q."/>
            <person name="Inoue M."/>
        </authorList>
    </citation>
    <scope>NUCLEOTIDE SEQUENCE</scope>
    <source>
        <strain evidence="5">JCM 18541</strain>
    </source>
</reference>
<dbReference type="PANTHER" id="PTHR11076">
    <property type="entry name" value="DNA REPAIR POLYMERASE UMUC / TRANSFERASE FAMILY MEMBER"/>
    <property type="match status" value="1"/>
</dbReference>
<dbReference type="Gene3D" id="3.30.70.270">
    <property type="match status" value="1"/>
</dbReference>
<gene>
    <name evidence="4" type="ORF">GCM10023352_17950</name>
    <name evidence="5" type="ORF">GCM10023352_18310</name>
</gene>
<dbReference type="InterPro" id="IPR050116">
    <property type="entry name" value="DNA_polymerase-Y"/>
</dbReference>
<protein>
    <recommendedName>
        <fullName evidence="3">UmuC domain-containing protein</fullName>
    </recommendedName>
</protein>
<accession>A0ABP9BT33</accession>
<dbReference type="Gene3D" id="3.40.1170.60">
    <property type="match status" value="1"/>
</dbReference>
<comment type="function">
    <text evidence="2">Poorly processive, error-prone DNA polymerase involved in untargeted mutagenesis. Copies undamaged DNA at stalled replication forks, which arise in vivo from mismatched or misaligned primer ends. These misaligned primers can be extended by PolIV. Exhibits no 3'-5' exonuclease (proofreading) activity. May be involved in translesional synthesis, in conjunction with the beta clamp from PolIII.</text>
</comment>
<dbReference type="SUPFAM" id="SSF56672">
    <property type="entry name" value="DNA/RNA polymerases"/>
    <property type="match status" value="1"/>
</dbReference>
<dbReference type="PANTHER" id="PTHR11076:SF34">
    <property type="entry name" value="PROTEIN UMUC"/>
    <property type="match status" value="1"/>
</dbReference>
<feature type="domain" description="UmuC" evidence="3">
    <location>
        <begin position="5"/>
        <end position="88"/>
    </location>
</feature>
<organism evidence="5 6">
    <name type="scientific">Rothia endophytica</name>
    <dbReference type="NCBI Taxonomy" id="1324766"/>
    <lineage>
        <taxon>Bacteria</taxon>
        <taxon>Bacillati</taxon>
        <taxon>Actinomycetota</taxon>
        <taxon>Actinomycetes</taxon>
        <taxon>Micrococcales</taxon>
        <taxon>Micrococcaceae</taxon>
        <taxon>Rothia</taxon>
    </lineage>
</organism>